<protein>
    <recommendedName>
        <fullName evidence="8">DDE Tnp4 domain-containing protein</fullName>
    </recommendedName>
</protein>
<comment type="caution">
    <text evidence="9">The sequence shown here is derived from an EMBL/GenBank/DDBJ whole genome shotgun (WGS) entry which is preliminary data.</text>
</comment>
<evidence type="ECO:0000313" key="9">
    <source>
        <dbReference type="EMBL" id="KAK0181469.1"/>
    </source>
</evidence>
<dbReference type="PANTHER" id="PTHR22930">
    <property type="match status" value="1"/>
</dbReference>
<evidence type="ECO:0000256" key="3">
    <source>
        <dbReference type="ARBA" id="ARBA00006958"/>
    </source>
</evidence>
<proteinExistence type="inferred from homology"/>
<comment type="subcellular location">
    <subcellularLocation>
        <location evidence="2">Nucleus</location>
    </subcellularLocation>
</comment>
<evidence type="ECO:0000256" key="6">
    <source>
        <dbReference type="ARBA" id="ARBA00022801"/>
    </source>
</evidence>
<dbReference type="Pfam" id="PF13359">
    <property type="entry name" value="DDE_Tnp_4"/>
    <property type="match status" value="1"/>
</dbReference>
<comment type="similarity">
    <text evidence="3">Belongs to the HARBI1 family.</text>
</comment>
<reference evidence="9" key="1">
    <citation type="journal article" date="2023" name="bioRxiv">
        <title>Scaffold-level genome assemblies of two parasitoid biocontrol wasps reveal the parthenogenesis mechanism and an associated novel virus.</title>
        <authorList>
            <person name="Inwood S."/>
            <person name="Skelly J."/>
            <person name="Guhlin J."/>
            <person name="Harrop T."/>
            <person name="Goldson S."/>
            <person name="Dearden P."/>
        </authorList>
    </citation>
    <scope>NUCLEOTIDE SEQUENCE</scope>
    <source>
        <strain evidence="9">Lincoln</strain>
        <tissue evidence="9">Whole body</tissue>
    </source>
</reference>
<keyword evidence="7" id="KW-0539">Nucleus</keyword>
<evidence type="ECO:0000256" key="5">
    <source>
        <dbReference type="ARBA" id="ARBA00022723"/>
    </source>
</evidence>
<evidence type="ECO:0000256" key="7">
    <source>
        <dbReference type="ARBA" id="ARBA00023242"/>
    </source>
</evidence>
<evidence type="ECO:0000256" key="2">
    <source>
        <dbReference type="ARBA" id="ARBA00004123"/>
    </source>
</evidence>
<dbReference type="GO" id="GO:0016787">
    <property type="term" value="F:hydrolase activity"/>
    <property type="evidence" value="ECO:0007669"/>
    <property type="project" value="UniProtKB-KW"/>
</dbReference>
<accession>A0AA39G4M6</accession>
<keyword evidence="4" id="KW-0540">Nuclease</keyword>
<dbReference type="Proteomes" id="UP001168972">
    <property type="component" value="Unassembled WGS sequence"/>
</dbReference>
<feature type="domain" description="DDE Tnp4" evidence="8">
    <location>
        <begin position="158"/>
        <end position="314"/>
    </location>
</feature>
<dbReference type="InterPro" id="IPR027806">
    <property type="entry name" value="HARBI1_dom"/>
</dbReference>
<keyword evidence="5" id="KW-0479">Metal-binding</keyword>
<evidence type="ECO:0000256" key="1">
    <source>
        <dbReference type="ARBA" id="ARBA00001968"/>
    </source>
</evidence>
<evidence type="ECO:0000313" key="10">
    <source>
        <dbReference type="Proteomes" id="UP001168972"/>
    </source>
</evidence>
<dbReference type="GO" id="GO:0004518">
    <property type="term" value="F:nuclease activity"/>
    <property type="evidence" value="ECO:0007669"/>
    <property type="project" value="UniProtKB-KW"/>
</dbReference>
<comment type="cofactor">
    <cofactor evidence="1">
        <name>a divalent metal cation</name>
        <dbReference type="ChEBI" id="CHEBI:60240"/>
    </cofactor>
</comment>
<dbReference type="AlphaFoldDB" id="A0AA39G4M6"/>
<name>A0AA39G4M6_MICHY</name>
<sequence>MNRPENYEEENLILGPELHFLIHGRRHRVDNFLKIIDSWSYIEFKRRLRLPRQITIKLIGELGKSGYIPEYNPEYRYKSAKLCFLLFLWYIANTEPLKTLSNKFDLPTSCIFHILKRVLAWLLTKVNTLITWPRGIDVDVICEGFKAQQGIPNILGVIDCTQIRIKKPPVDASDYYNRQKFYSISLEAIVDSDLRFTNVYCGSPGSLTDTQVFRKSMLFHIASSQSSIMFPRNTFLIGDSAYPSLPWLVPPFRDSRYLTSQQVEFNYLHSSTRMVIDKTFEQLKGRFRRLKFINDYYNVEFIIHTVIAACVLHNYCINAFDIYDFSNDDVDFQHGIHDLVQPQFYNQNTEEINQPNRRAVRIDRRTQVFNEIFS</sequence>
<keyword evidence="10" id="KW-1185">Reference proteome</keyword>
<dbReference type="InterPro" id="IPR045249">
    <property type="entry name" value="HARBI1-like"/>
</dbReference>
<organism evidence="9 10">
    <name type="scientific">Microctonus hyperodae</name>
    <name type="common">Parasitoid wasp</name>
    <dbReference type="NCBI Taxonomy" id="165561"/>
    <lineage>
        <taxon>Eukaryota</taxon>
        <taxon>Metazoa</taxon>
        <taxon>Ecdysozoa</taxon>
        <taxon>Arthropoda</taxon>
        <taxon>Hexapoda</taxon>
        <taxon>Insecta</taxon>
        <taxon>Pterygota</taxon>
        <taxon>Neoptera</taxon>
        <taxon>Endopterygota</taxon>
        <taxon>Hymenoptera</taxon>
        <taxon>Apocrita</taxon>
        <taxon>Ichneumonoidea</taxon>
        <taxon>Braconidae</taxon>
        <taxon>Euphorinae</taxon>
        <taxon>Microctonus</taxon>
    </lineage>
</organism>
<keyword evidence="6" id="KW-0378">Hydrolase</keyword>
<dbReference type="EMBL" id="JAQQBR010000002">
    <property type="protein sequence ID" value="KAK0181469.1"/>
    <property type="molecule type" value="Genomic_DNA"/>
</dbReference>
<dbReference type="GO" id="GO:0046872">
    <property type="term" value="F:metal ion binding"/>
    <property type="evidence" value="ECO:0007669"/>
    <property type="project" value="UniProtKB-KW"/>
</dbReference>
<dbReference type="PANTHER" id="PTHR22930:SF85">
    <property type="entry name" value="GH03217P-RELATED"/>
    <property type="match status" value="1"/>
</dbReference>
<evidence type="ECO:0000256" key="4">
    <source>
        <dbReference type="ARBA" id="ARBA00022722"/>
    </source>
</evidence>
<reference evidence="9" key="2">
    <citation type="submission" date="2023-03" db="EMBL/GenBank/DDBJ databases">
        <authorList>
            <person name="Inwood S.N."/>
            <person name="Skelly J.G."/>
            <person name="Guhlin J."/>
            <person name="Harrop T.W.R."/>
            <person name="Goldson S.G."/>
            <person name="Dearden P.K."/>
        </authorList>
    </citation>
    <scope>NUCLEOTIDE SEQUENCE</scope>
    <source>
        <strain evidence="9">Lincoln</strain>
        <tissue evidence="9">Whole body</tissue>
    </source>
</reference>
<gene>
    <name evidence="9" type="ORF">PV327_003753</name>
</gene>
<evidence type="ECO:0000259" key="8">
    <source>
        <dbReference type="Pfam" id="PF13359"/>
    </source>
</evidence>
<dbReference type="GO" id="GO:0005634">
    <property type="term" value="C:nucleus"/>
    <property type="evidence" value="ECO:0007669"/>
    <property type="project" value="UniProtKB-SubCell"/>
</dbReference>